<dbReference type="SUPFAM" id="SSF54236">
    <property type="entry name" value="Ubiquitin-like"/>
    <property type="match status" value="1"/>
</dbReference>
<feature type="region of interest" description="Disordered" evidence="5">
    <location>
        <begin position="1"/>
        <end position="21"/>
    </location>
</feature>
<dbReference type="GO" id="GO:0061723">
    <property type="term" value="P:glycophagy"/>
    <property type="evidence" value="ECO:0007669"/>
    <property type="project" value="TreeGrafter"/>
</dbReference>
<dbReference type="AlphaFoldDB" id="A0AAW2YRB7"/>
<keyword evidence="3 4" id="KW-0072">Autophagy</keyword>
<dbReference type="Proteomes" id="UP001431209">
    <property type="component" value="Unassembled WGS sequence"/>
</dbReference>
<dbReference type="InterPro" id="IPR007242">
    <property type="entry name" value="Atg12"/>
</dbReference>
<proteinExistence type="inferred from homology"/>
<dbReference type="GO" id="GO:0034274">
    <property type="term" value="C:Atg12-Atg5-Atg16 complex"/>
    <property type="evidence" value="ECO:0007669"/>
    <property type="project" value="TreeGrafter"/>
</dbReference>
<dbReference type="PANTHER" id="PTHR13385:SF0">
    <property type="entry name" value="UBIQUITIN-LIKE PROTEIN ATG12"/>
    <property type="match status" value="1"/>
</dbReference>
<evidence type="ECO:0000256" key="2">
    <source>
        <dbReference type="ARBA" id="ARBA00022786"/>
    </source>
</evidence>
<organism evidence="6 7">
    <name type="scientific">Acrasis kona</name>
    <dbReference type="NCBI Taxonomy" id="1008807"/>
    <lineage>
        <taxon>Eukaryota</taxon>
        <taxon>Discoba</taxon>
        <taxon>Heterolobosea</taxon>
        <taxon>Tetramitia</taxon>
        <taxon>Eutetramitia</taxon>
        <taxon>Acrasidae</taxon>
        <taxon>Acrasis</taxon>
    </lineage>
</organism>
<comment type="subunit">
    <text evidence="4">Forms a conjugate with ATG5.</text>
</comment>
<reference evidence="6 7" key="1">
    <citation type="submission" date="2024-03" db="EMBL/GenBank/DDBJ databases">
        <title>The Acrasis kona genome and developmental transcriptomes reveal deep origins of eukaryotic multicellular pathways.</title>
        <authorList>
            <person name="Sheikh S."/>
            <person name="Fu C.-J."/>
            <person name="Brown M.W."/>
            <person name="Baldauf S.L."/>
        </authorList>
    </citation>
    <scope>NUCLEOTIDE SEQUENCE [LARGE SCALE GENOMIC DNA]</scope>
    <source>
        <strain evidence="6 7">ATCC MYA-3509</strain>
    </source>
</reference>
<evidence type="ECO:0000313" key="6">
    <source>
        <dbReference type="EMBL" id="KAL0479491.1"/>
    </source>
</evidence>
<protein>
    <recommendedName>
        <fullName evidence="4">Ubiquitin-like protein ATG12</fullName>
    </recommendedName>
</protein>
<comment type="similarity">
    <text evidence="4">Belongs to the ATG12 family.</text>
</comment>
<feature type="compositionally biased region" description="Polar residues" evidence="5">
    <location>
        <begin position="1"/>
        <end position="11"/>
    </location>
</feature>
<name>A0AAW2YRB7_9EUKA</name>
<evidence type="ECO:0000256" key="1">
    <source>
        <dbReference type="ARBA" id="ARBA00022499"/>
    </source>
</evidence>
<evidence type="ECO:0000256" key="4">
    <source>
        <dbReference type="RuleBase" id="RU361201"/>
    </source>
</evidence>
<gene>
    <name evidence="6" type="ORF">AKO1_007650</name>
</gene>
<keyword evidence="7" id="KW-1185">Reference proteome</keyword>
<dbReference type="GO" id="GO:0000422">
    <property type="term" value="P:autophagy of mitochondrion"/>
    <property type="evidence" value="ECO:0007669"/>
    <property type="project" value="TreeGrafter"/>
</dbReference>
<dbReference type="Gene3D" id="3.10.20.90">
    <property type="entry name" value="Phosphatidylinositol 3-kinase Catalytic Subunit, Chain A, domain 1"/>
    <property type="match status" value="1"/>
</dbReference>
<keyword evidence="2 4" id="KW-0833">Ubl conjugation pathway</keyword>
<dbReference type="InterPro" id="IPR029071">
    <property type="entry name" value="Ubiquitin-like_domsf"/>
</dbReference>
<dbReference type="GO" id="GO:0019776">
    <property type="term" value="F:Atg8-family ligase activity"/>
    <property type="evidence" value="ECO:0007669"/>
    <property type="project" value="TreeGrafter"/>
</dbReference>
<dbReference type="GO" id="GO:0000421">
    <property type="term" value="C:autophagosome membrane"/>
    <property type="evidence" value="ECO:0007669"/>
    <property type="project" value="TreeGrafter"/>
</dbReference>
<dbReference type="GO" id="GO:0097352">
    <property type="term" value="P:autophagosome maturation"/>
    <property type="evidence" value="ECO:0007669"/>
    <property type="project" value="TreeGrafter"/>
</dbReference>
<dbReference type="GO" id="GO:0034045">
    <property type="term" value="C:phagophore assembly site membrane"/>
    <property type="evidence" value="ECO:0007669"/>
    <property type="project" value="TreeGrafter"/>
</dbReference>
<dbReference type="EMBL" id="JAOPGA020000568">
    <property type="protein sequence ID" value="KAL0479491.1"/>
    <property type="molecule type" value="Genomic_DNA"/>
</dbReference>
<comment type="caution">
    <text evidence="6">The sequence shown here is derived from an EMBL/GenBank/DDBJ whole genome shotgun (WGS) entry which is preliminary data.</text>
</comment>
<dbReference type="GO" id="GO:0000045">
    <property type="term" value="P:autophagosome assembly"/>
    <property type="evidence" value="ECO:0007669"/>
    <property type="project" value="InterPro"/>
</dbReference>
<dbReference type="CDD" id="cd01612">
    <property type="entry name" value="Ubl_ATG12"/>
    <property type="match status" value="1"/>
</dbReference>
<dbReference type="PANTHER" id="PTHR13385">
    <property type="entry name" value="AUTOPHAGY PROTEIN 12"/>
    <property type="match status" value="1"/>
</dbReference>
<keyword evidence="1 4" id="KW-1017">Isopeptide bond</keyword>
<evidence type="ECO:0000256" key="3">
    <source>
        <dbReference type="ARBA" id="ARBA00023006"/>
    </source>
</evidence>
<accession>A0AAW2YRB7</accession>
<dbReference type="Pfam" id="PF04110">
    <property type="entry name" value="APG12"/>
    <property type="match status" value="1"/>
</dbReference>
<dbReference type="FunFam" id="3.10.20.90:FF:000150">
    <property type="entry name" value="Ubiquitin-like protein ATG12"/>
    <property type="match status" value="1"/>
</dbReference>
<sequence>MQQEEPNNTTEEPADDSSSKQDKVVILFKAVGSTPLLKKTKAKINTNSPFREVIGFIRKQLKMKNDQSLFLYCNQAFCPNPDELVGDLYKTFGSDKMLVISYCNTAAWG</sequence>
<evidence type="ECO:0000313" key="7">
    <source>
        <dbReference type="Proteomes" id="UP001431209"/>
    </source>
</evidence>
<evidence type="ECO:0000256" key="5">
    <source>
        <dbReference type="SAM" id="MobiDB-lite"/>
    </source>
</evidence>
<dbReference type="GO" id="GO:0034727">
    <property type="term" value="P:piecemeal microautophagy of the nucleus"/>
    <property type="evidence" value="ECO:0007669"/>
    <property type="project" value="TreeGrafter"/>
</dbReference>